<dbReference type="EMBL" id="SSTE01005103">
    <property type="protein sequence ID" value="KAA0061064.1"/>
    <property type="molecule type" value="Genomic_DNA"/>
</dbReference>
<proteinExistence type="predicted"/>
<evidence type="ECO:0000313" key="1">
    <source>
        <dbReference type="EMBL" id="KAA0061064.1"/>
    </source>
</evidence>
<sequence>MMVISEDERCLFLKMKPKVADRTEMDLEEQPTTPTSEEFRIGRRVHNYLTCPPPPRKPKSLPGPITMSRTTLLHNNNNVAKYFTTYSELHAAFFASTSSFPST</sequence>
<gene>
    <name evidence="1" type="ORF">E6C27_scaffold501G002020</name>
</gene>
<accession>A0A5A7V162</accession>
<dbReference type="Proteomes" id="UP000321393">
    <property type="component" value="Unassembled WGS sequence"/>
</dbReference>
<dbReference type="AlphaFoldDB" id="A0A5A7V162"/>
<organism evidence="1 2">
    <name type="scientific">Cucumis melo var. makuwa</name>
    <name type="common">Oriental melon</name>
    <dbReference type="NCBI Taxonomy" id="1194695"/>
    <lineage>
        <taxon>Eukaryota</taxon>
        <taxon>Viridiplantae</taxon>
        <taxon>Streptophyta</taxon>
        <taxon>Embryophyta</taxon>
        <taxon>Tracheophyta</taxon>
        <taxon>Spermatophyta</taxon>
        <taxon>Magnoliopsida</taxon>
        <taxon>eudicotyledons</taxon>
        <taxon>Gunneridae</taxon>
        <taxon>Pentapetalae</taxon>
        <taxon>rosids</taxon>
        <taxon>fabids</taxon>
        <taxon>Cucurbitales</taxon>
        <taxon>Cucurbitaceae</taxon>
        <taxon>Benincaseae</taxon>
        <taxon>Cucumis</taxon>
    </lineage>
</organism>
<protein>
    <submittedName>
        <fullName evidence="1">Uncharacterized protein</fullName>
    </submittedName>
</protein>
<reference evidence="1 2" key="1">
    <citation type="submission" date="2019-08" db="EMBL/GenBank/DDBJ databases">
        <title>Draft genome sequences of two oriental melons (Cucumis melo L. var makuwa).</title>
        <authorList>
            <person name="Kwon S.-Y."/>
        </authorList>
    </citation>
    <scope>NUCLEOTIDE SEQUENCE [LARGE SCALE GENOMIC DNA]</scope>
    <source>
        <strain evidence="2">cv. SW 3</strain>
        <tissue evidence="1">Leaf</tissue>
    </source>
</reference>
<comment type="caution">
    <text evidence="1">The sequence shown here is derived from an EMBL/GenBank/DDBJ whole genome shotgun (WGS) entry which is preliminary data.</text>
</comment>
<evidence type="ECO:0000313" key="2">
    <source>
        <dbReference type="Proteomes" id="UP000321393"/>
    </source>
</evidence>
<name>A0A5A7V162_CUCMM</name>